<sequence length="64" mass="7336">MFRIFYICLLDGQSVTSSVSTLVPHWVVEKKPTKLIKWWGKKARNQIKPLLTTRGKDSFPVGCT</sequence>
<evidence type="ECO:0000313" key="1">
    <source>
        <dbReference type="EMBL" id="DAD21487.1"/>
    </source>
</evidence>
<comment type="caution">
    <text evidence="1">The sequence shown here is derived from an EMBL/GenBank/DDBJ whole genome shotgun (WGS) entry which is preliminary data.</text>
</comment>
<proteinExistence type="predicted"/>
<reference evidence="1 2" key="1">
    <citation type="journal article" date="2020" name="Mol. Biol. Evol.">
        <title>Distinct Expression and Methylation Patterns for Genes with Different Fates following a Single Whole-Genome Duplication in Flowering Plants.</title>
        <authorList>
            <person name="Shi T."/>
            <person name="Rahmani R.S."/>
            <person name="Gugger P.F."/>
            <person name="Wang M."/>
            <person name="Li H."/>
            <person name="Zhang Y."/>
            <person name="Li Z."/>
            <person name="Wang Q."/>
            <person name="Van de Peer Y."/>
            <person name="Marchal K."/>
            <person name="Chen J."/>
        </authorList>
    </citation>
    <scope>NUCLEOTIDE SEQUENCE [LARGE SCALE GENOMIC DNA]</scope>
    <source>
        <tissue evidence="1">Leaf</tissue>
    </source>
</reference>
<evidence type="ECO:0000313" key="2">
    <source>
        <dbReference type="Proteomes" id="UP000607653"/>
    </source>
</evidence>
<dbReference type="AlphaFoldDB" id="A0A822XMI2"/>
<accession>A0A822XMI2</accession>
<protein>
    <submittedName>
        <fullName evidence="1">Uncharacterized protein</fullName>
    </submittedName>
</protein>
<name>A0A822XMI2_NELNU</name>
<dbReference type="EMBL" id="DUZY01000001">
    <property type="protein sequence ID" value="DAD21487.1"/>
    <property type="molecule type" value="Genomic_DNA"/>
</dbReference>
<organism evidence="1 2">
    <name type="scientific">Nelumbo nucifera</name>
    <name type="common">Sacred lotus</name>
    <dbReference type="NCBI Taxonomy" id="4432"/>
    <lineage>
        <taxon>Eukaryota</taxon>
        <taxon>Viridiplantae</taxon>
        <taxon>Streptophyta</taxon>
        <taxon>Embryophyta</taxon>
        <taxon>Tracheophyta</taxon>
        <taxon>Spermatophyta</taxon>
        <taxon>Magnoliopsida</taxon>
        <taxon>Proteales</taxon>
        <taxon>Nelumbonaceae</taxon>
        <taxon>Nelumbo</taxon>
    </lineage>
</organism>
<keyword evidence="2" id="KW-1185">Reference proteome</keyword>
<gene>
    <name evidence="1" type="ORF">HUJ06_022950</name>
</gene>
<dbReference type="Proteomes" id="UP000607653">
    <property type="component" value="Unassembled WGS sequence"/>
</dbReference>